<accession>A0A1E3PWL3</accession>
<dbReference type="STRING" id="675824.A0A1E3PWL3"/>
<dbReference type="Gene3D" id="1.20.5.110">
    <property type="match status" value="1"/>
</dbReference>
<dbReference type="PROSITE" id="PS50192">
    <property type="entry name" value="T_SNARE"/>
    <property type="match status" value="1"/>
</dbReference>
<evidence type="ECO:0000256" key="3">
    <source>
        <dbReference type="ARBA" id="ARBA00022448"/>
    </source>
</evidence>
<dbReference type="Pfam" id="PF09177">
    <property type="entry name" value="STX6_10_61_N"/>
    <property type="match status" value="1"/>
</dbReference>
<dbReference type="AlphaFoldDB" id="A0A1E3PWL3"/>
<proteinExistence type="inferred from homology"/>
<protein>
    <recommendedName>
        <fullName evidence="11">t-SNARE coiled-coil homology domain-containing protein</fullName>
    </recommendedName>
</protein>
<name>A0A1E3PWL3_LIPST</name>
<sequence>MYADPYDDLAREVDSQLALLRPQCQSYILSLTSPSPSAGPTPATPTLENLTSTLDELELTIQDLRDSVNAVEASPEQFGLSLHQISERRAFVDAKENEIGRIRKQINDASKSGYNHPEFTSVQIDDEGQERGGIRSDYEMEMEREHQALLIRDQDEHLDSVLNTVQNLREQAQVMGTELQEHVDLLEDLDERVDRTQNKIDLGMKRVRWVLKKNEEKASNWCIGILTAVLFFLLLVVLFA</sequence>
<evidence type="ECO:0000256" key="8">
    <source>
        <dbReference type="ARBA" id="ARBA00023136"/>
    </source>
</evidence>
<keyword evidence="9" id="KW-0175">Coiled coil</keyword>
<evidence type="ECO:0000256" key="7">
    <source>
        <dbReference type="ARBA" id="ARBA00023034"/>
    </source>
</evidence>
<dbReference type="OrthoDB" id="546861at2759"/>
<comment type="subcellular location">
    <subcellularLocation>
        <location evidence="1">Golgi apparatus membrane</location>
        <topology evidence="1">Single-pass type IV membrane protein</topology>
    </subcellularLocation>
</comment>
<evidence type="ECO:0000256" key="6">
    <source>
        <dbReference type="ARBA" id="ARBA00022989"/>
    </source>
</evidence>
<reference evidence="12 13" key="1">
    <citation type="journal article" date="2016" name="Proc. Natl. Acad. Sci. U.S.A.">
        <title>Comparative genomics of biotechnologically important yeasts.</title>
        <authorList>
            <person name="Riley R."/>
            <person name="Haridas S."/>
            <person name="Wolfe K.H."/>
            <person name="Lopes M.R."/>
            <person name="Hittinger C.T."/>
            <person name="Goeker M."/>
            <person name="Salamov A.A."/>
            <person name="Wisecaver J.H."/>
            <person name="Long T.M."/>
            <person name="Calvey C.H."/>
            <person name="Aerts A.L."/>
            <person name="Barry K.W."/>
            <person name="Choi C."/>
            <person name="Clum A."/>
            <person name="Coughlan A.Y."/>
            <person name="Deshpande S."/>
            <person name="Douglass A.P."/>
            <person name="Hanson S.J."/>
            <person name="Klenk H.-P."/>
            <person name="LaButti K.M."/>
            <person name="Lapidus A."/>
            <person name="Lindquist E.A."/>
            <person name="Lipzen A.M."/>
            <person name="Meier-Kolthoff J.P."/>
            <person name="Ohm R.A."/>
            <person name="Otillar R.P."/>
            <person name="Pangilinan J.L."/>
            <person name="Peng Y."/>
            <person name="Rokas A."/>
            <person name="Rosa C.A."/>
            <person name="Scheuner C."/>
            <person name="Sibirny A.A."/>
            <person name="Slot J.C."/>
            <person name="Stielow J.B."/>
            <person name="Sun H."/>
            <person name="Kurtzman C.P."/>
            <person name="Blackwell M."/>
            <person name="Grigoriev I.V."/>
            <person name="Jeffries T.W."/>
        </authorList>
    </citation>
    <scope>NUCLEOTIDE SEQUENCE [LARGE SCALE GENOMIC DNA]</scope>
    <source>
        <strain evidence="12 13">NRRL Y-11557</strain>
    </source>
</reference>
<dbReference type="SUPFAM" id="SSF47661">
    <property type="entry name" value="t-snare proteins"/>
    <property type="match status" value="1"/>
</dbReference>
<keyword evidence="5" id="KW-0653">Protein transport</keyword>
<dbReference type="Proteomes" id="UP000094385">
    <property type="component" value="Unassembled WGS sequence"/>
</dbReference>
<dbReference type="InterPro" id="IPR000727">
    <property type="entry name" value="T_SNARE_dom"/>
</dbReference>
<keyword evidence="4 10" id="KW-0812">Transmembrane</keyword>
<evidence type="ECO:0000259" key="11">
    <source>
        <dbReference type="PROSITE" id="PS50192"/>
    </source>
</evidence>
<dbReference type="CDD" id="cd21444">
    <property type="entry name" value="SNARE_NTD_Tlg1p-like"/>
    <property type="match status" value="1"/>
</dbReference>
<dbReference type="SUPFAM" id="SSF58038">
    <property type="entry name" value="SNARE fusion complex"/>
    <property type="match status" value="1"/>
</dbReference>
<evidence type="ECO:0000256" key="9">
    <source>
        <dbReference type="SAM" id="Coils"/>
    </source>
</evidence>
<evidence type="ECO:0000256" key="5">
    <source>
        <dbReference type="ARBA" id="ARBA00022927"/>
    </source>
</evidence>
<dbReference type="InterPro" id="IPR015260">
    <property type="entry name" value="Syntaxin-6/10/61_N"/>
</dbReference>
<dbReference type="CDD" id="cd15851">
    <property type="entry name" value="SNARE_Syntaxin6"/>
    <property type="match status" value="1"/>
</dbReference>
<keyword evidence="8 10" id="KW-0472">Membrane</keyword>
<keyword evidence="3" id="KW-0813">Transport</keyword>
<evidence type="ECO:0000256" key="2">
    <source>
        <dbReference type="ARBA" id="ARBA00009063"/>
    </source>
</evidence>
<dbReference type="Gene3D" id="1.20.58.90">
    <property type="match status" value="1"/>
</dbReference>
<evidence type="ECO:0000256" key="4">
    <source>
        <dbReference type="ARBA" id="ARBA00022692"/>
    </source>
</evidence>
<comment type="similarity">
    <text evidence="2">Belongs to the syntaxin family.</text>
</comment>
<evidence type="ECO:0000313" key="13">
    <source>
        <dbReference type="Proteomes" id="UP000094385"/>
    </source>
</evidence>
<dbReference type="InterPro" id="IPR010989">
    <property type="entry name" value="SNARE"/>
</dbReference>
<feature type="coiled-coil region" evidence="9">
    <location>
        <begin position="151"/>
        <end position="206"/>
    </location>
</feature>
<evidence type="ECO:0000313" key="12">
    <source>
        <dbReference type="EMBL" id="ODQ69815.1"/>
    </source>
</evidence>
<feature type="coiled-coil region" evidence="9">
    <location>
        <begin position="47"/>
        <end position="112"/>
    </location>
</feature>
<keyword evidence="7" id="KW-0333">Golgi apparatus</keyword>
<dbReference type="InterPro" id="IPR048036">
    <property type="entry name" value="Tlg1p-like_N"/>
</dbReference>
<dbReference type="EMBL" id="KV454302">
    <property type="protein sequence ID" value="ODQ69815.1"/>
    <property type="molecule type" value="Genomic_DNA"/>
</dbReference>
<gene>
    <name evidence="12" type="ORF">LIPSTDRAFT_75445</name>
</gene>
<dbReference type="GO" id="GO:0015031">
    <property type="term" value="P:protein transport"/>
    <property type="evidence" value="ECO:0007669"/>
    <property type="project" value="UniProtKB-KW"/>
</dbReference>
<keyword evidence="13" id="KW-1185">Reference proteome</keyword>
<feature type="transmembrane region" description="Helical" evidence="10">
    <location>
        <begin position="218"/>
        <end position="239"/>
    </location>
</feature>
<organism evidence="12 13">
    <name type="scientific">Lipomyces starkeyi NRRL Y-11557</name>
    <dbReference type="NCBI Taxonomy" id="675824"/>
    <lineage>
        <taxon>Eukaryota</taxon>
        <taxon>Fungi</taxon>
        <taxon>Dikarya</taxon>
        <taxon>Ascomycota</taxon>
        <taxon>Saccharomycotina</taxon>
        <taxon>Lipomycetes</taxon>
        <taxon>Lipomycetales</taxon>
        <taxon>Lipomycetaceae</taxon>
        <taxon>Lipomyces</taxon>
    </lineage>
</organism>
<evidence type="ECO:0000256" key="10">
    <source>
        <dbReference type="SAM" id="Phobius"/>
    </source>
</evidence>
<keyword evidence="6 10" id="KW-1133">Transmembrane helix</keyword>
<dbReference type="GO" id="GO:0000139">
    <property type="term" value="C:Golgi membrane"/>
    <property type="evidence" value="ECO:0007669"/>
    <property type="project" value="UniProtKB-SubCell"/>
</dbReference>
<dbReference type="PANTHER" id="PTHR12791">
    <property type="entry name" value="GOLGI SNARE BET1-RELATED"/>
    <property type="match status" value="1"/>
</dbReference>
<dbReference type="SMART" id="SM00397">
    <property type="entry name" value="t_SNARE"/>
    <property type="match status" value="1"/>
</dbReference>
<feature type="domain" description="T-SNARE coiled-coil homology" evidence="11">
    <location>
        <begin position="148"/>
        <end position="210"/>
    </location>
</feature>
<evidence type="ECO:0000256" key="1">
    <source>
        <dbReference type="ARBA" id="ARBA00004409"/>
    </source>
</evidence>
<dbReference type="GO" id="GO:0048193">
    <property type="term" value="P:Golgi vesicle transport"/>
    <property type="evidence" value="ECO:0007669"/>
    <property type="project" value="InterPro"/>
</dbReference>